<reference evidence="2 3" key="1">
    <citation type="submission" date="2008-07" db="EMBL/GenBank/DDBJ databases">
        <authorList>
            <person name="El-Sayed N."/>
            <person name="Caler E."/>
            <person name="Inman J."/>
            <person name="Amedeo P."/>
            <person name="Hass B."/>
            <person name="Wortman J."/>
        </authorList>
    </citation>
    <scope>NUCLEOTIDE SEQUENCE [LARGE SCALE GENOMIC DNA]</scope>
    <source>
        <strain evidence="3">ATCC 50983 / TXsc</strain>
    </source>
</reference>
<accession>C5L0W1</accession>
<sequence>MPTVTADIPEQLIDSSRAPDGGTQGGGGGGESRLLKLFKAFDRSGRMSTMEFRNELKKIVRVTPALERLIETEGAAGTMTYASLVRALDSCNPDRKRMDLQPYKLEEVRPQPVLPPHRDPVSWEIEIDDSVKDEEIRRAVASLLDERISTHEFVTRLLKCGVGVDEDIDTLLLRHERDPSHSNYDEFISAILQKKAATIGRGSEARRQMQTPFALDAEPDSST</sequence>
<name>C5L0W1_PERM5</name>
<dbReference type="InParanoid" id="C5L0W1"/>
<gene>
    <name evidence="2" type="ORF">Pmar_PMAR008742</name>
</gene>
<protein>
    <recommendedName>
        <fullName evidence="4">EF-hand domain-containing protein</fullName>
    </recommendedName>
</protein>
<organism evidence="3">
    <name type="scientific">Perkinsus marinus (strain ATCC 50983 / TXsc)</name>
    <dbReference type="NCBI Taxonomy" id="423536"/>
    <lineage>
        <taxon>Eukaryota</taxon>
        <taxon>Sar</taxon>
        <taxon>Alveolata</taxon>
        <taxon>Perkinsozoa</taxon>
        <taxon>Perkinsea</taxon>
        <taxon>Perkinsida</taxon>
        <taxon>Perkinsidae</taxon>
        <taxon>Perkinsus</taxon>
    </lineage>
</organism>
<dbReference type="Proteomes" id="UP000007800">
    <property type="component" value="Unassembled WGS sequence"/>
</dbReference>
<proteinExistence type="predicted"/>
<evidence type="ECO:0000313" key="2">
    <source>
        <dbReference type="EMBL" id="EER09603.1"/>
    </source>
</evidence>
<dbReference type="GeneID" id="9052527"/>
<feature type="region of interest" description="Disordered" evidence="1">
    <location>
        <begin position="201"/>
        <end position="223"/>
    </location>
</feature>
<evidence type="ECO:0008006" key="4">
    <source>
        <dbReference type="Google" id="ProtNLM"/>
    </source>
</evidence>
<dbReference type="OrthoDB" id="10376006at2759"/>
<dbReference type="EMBL" id="GG678140">
    <property type="protein sequence ID" value="EER09603.1"/>
    <property type="molecule type" value="Genomic_DNA"/>
</dbReference>
<keyword evidence="3" id="KW-1185">Reference proteome</keyword>
<dbReference type="RefSeq" id="XP_002777808.1">
    <property type="nucleotide sequence ID" value="XM_002777762.1"/>
</dbReference>
<evidence type="ECO:0000256" key="1">
    <source>
        <dbReference type="SAM" id="MobiDB-lite"/>
    </source>
</evidence>
<evidence type="ECO:0000313" key="3">
    <source>
        <dbReference type="Proteomes" id="UP000007800"/>
    </source>
</evidence>
<feature type="compositionally biased region" description="Gly residues" evidence="1">
    <location>
        <begin position="22"/>
        <end position="31"/>
    </location>
</feature>
<feature type="region of interest" description="Disordered" evidence="1">
    <location>
        <begin position="1"/>
        <end position="31"/>
    </location>
</feature>
<dbReference type="AlphaFoldDB" id="C5L0W1"/>